<keyword evidence="2" id="KW-1185">Reference proteome</keyword>
<dbReference type="InterPro" id="IPR010451">
    <property type="entry name" value="Acetoacetate_decarboxylase"/>
</dbReference>
<reference evidence="1" key="1">
    <citation type="submission" date="2019-02" db="EMBL/GenBank/DDBJ databases">
        <authorList>
            <person name="Li S.-H."/>
        </authorList>
    </citation>
    <scope>NUCLEOTIDE SEQUENCE</scope>
    <source>
        <strain evidence="1">IMCC14734</strain>
    </source>
</reference>
<accession>A0ABT3TJM1</accession>
<dbReference type="Pfam" id="PF06314">
    <property type="entry name" value="ADC"/>
    <property type="match status" value="1"/>
</dbReference>
<dbReference type="InterPro" id="IPR023375">
    <property type="entry name" value="ADC_dom_sf"/>
</dbReference>
<name>A0ABT3TJM1_9GAMM</name>
<dbReference type="SUPFAM" id="SSF160104">
    <property type="entry name" value="Acetoacetate decarboxylase-like"/>
    <property type="match status" value="1"/>
</dbReference>
<organism evidence="1 2">
    <name type="scientific">Candidatus Litorirhabdus singularis</name>
    <dbReference type="NCBI Taxonomy" id="2518993"/>
    <lineage>
        <taxon>Bacteria</taxon>
        <taxon>Pseudomonadati</taxon>
        <taxon>Pseudomonadota</taxon>
        <taxon>Gammaproteobacteria</taxon>
        <taxon>Cellvibrionales</taxon>
        <taxon>Halieaceae</taxon>
        <taxon>Candidatus Litorirhabdus</taxon>
    </lineage>
</organism>
<dbReference type="EMBL" id="SHNN01000003">
    <property type="protein sequence ID" value="MCX2982512.1"/>
    <property type="molecule type" value="Genomic_DNA"/>
</dbReference>
<evidence type="ECO:0000313" key="1">
    <source>
        <dbReference type="EMBL" id="MCX2982512.1"/>
    </source>
</evidence>
<dbReference type="Proteomes" id="UP001143362">
    <property type="component" value="Unassembled WGS sequence"/>
</dbReference>
<gene>
    <name evidence="1" type="ORF">EYC98_16745</name>
</gene>
<comment type="caution">
    <text evidence="1">The sequence shown here is derived from an EMBL/GenBank/DDBJ whole genome shotgun (WGS) entry which is preliminary data.</text>
</comment>
<proteinExistence type="predicted"/>
<sequence length="259" mass="28751">MPAHFGPRYIGEKTSGRYHDCTAMTVSYLTDREKLAAYLPAPFEVAEEAVVTVYYVCNKQVDWLAGHGYNMIAVNAAVVYNGEQEQLSGTYCLVIWENLTDPILVGREVQGIPKIYADIPEHSIHGGNWSCNASHFGHKIIDIAISNLEPLSAEDVAAGQQAQEGKDHPMTWRYMPAIGGFGEAAVNEPVTFPSENNFTDVWTGEGCVDWARLTWEQNPTQYHIVNALQALPVLAYLPALVTKGSTNLVLPERWTRTLR</sequence>
<dbReference type="Gene3D" id="2.40.400.10">
    <property type="entry name" value="Acetoacetate decarboxylase-like"/>
    <property type="match status" value="1"/>
</dbReference>
<protein>
    <submittedName>
        <fullName evidence="1">Acetoacetate decarboxylase</fullName>
    </submittedName>
</protein>
<evidence type="ECO:0000313" key="2">
    <source>
        <dbReference type="Proteomes" id="UP001143362"/>
    </source>
</evidence>